<organism evidence="1 2">
    <name type="scientific">Listeria monocytogenes</name>
    <dbReference type="NCBI Taxonomy" id="1639"/>
    <lineage>
        <taxon>Bacteria</taxon>
        <taxon>Bacillati</taxon>
        <taxon>Bacillota</taxon>
        <taxon>Bacilli</taxon>
        <taxon>Bacillales</taxon>
        <taxon>Listeriaceae</taxon>
        <taxon>Listeria</taxon>
    </lineage>
</organism>
<dbReference type="InterPro" id="IPR049615">
    <property type="entry name" value="BH0509-like"/>
</dbReference>
<dbReference type="Proteomes" id="UP000458487">
    <property type="component" value="Unassembled WGS sequence"/>
</dbReference>
<protein>
    <submittedName>
        <fullName evidence="1">BH0509 family protein</fullName>
    </submittedName>
</protein>
<dbReference type="RefSeq" id="WP_119722121.1">
    <property type="nucleotide sequence ID" value="NZ_CWLA01000019.1"/>
</dbReference>
<sequence length="46" mass="5548">MEQKDRNIMIKAIEEATSYDLDYLITLSDREIEVIYETRIIEECHN</sequence>
<gene>
    <name evidence="1" type="ORF">GI230_14770</name>
</gene>
<comment type="caution">
    <text evidence="1">The sequence shown here is derived from an EMBL/GenBank/DDBJ whole genome shotgun (WGS) entry which is preliminary data.</text>
</comment>
<name>A0AAN3D1L8_LISMN</name>
<accession>A0AAN3D1L8</accession>
<evidence type="ECO:0000313" key="2">
    <source>
        <dbReference type="Proteomes" id="UP000458487"/>
    </source>
</evidence>
<evidence type="ECO:0000313" key="1">
    <source>
        <dbReference type="EMBL" id="EDN9630856.1"/>
    </source>
</evidence>
<dbReference type="EMBL" id="AANDQG010000013">
    <property type="protein sequence ID" value="EDN9630856.1"/>
    <property type="molecule type" value="Genomic_DNA"/>
</dbReference>
<dbReference type="NCBIfam" id="NF033562">
    <property type="entry name" value="BH0509_fam"/>
    <property type="match status" value="1"/>
</dbReference>
<proteinExistence type="predicted"/>
<dbReference type="AlphaFoldDB" id="A0AAN3D1L8"/>
<reference evidence="1 2" key="1">
    <citation type="submission" date="2019-11" db="EMBL/GenBank/DDBJ databases">
        <authorList>
            <person name="Ashton P.M."/>
            <person name="Dallman T."/>
            <person name="Nair S."/>
            <person name="De Pinna E."/>
            <person name="Peters T."/>
            <person name="Grant K."/>
        </authorList>
    </citation>
    <scope>NUCLEOTIDE SEQUENCE [LARGE SCALE GENOMIC DNA]</scope>
    <source>
        <strain evidence="1 2">833351</strain>
    </source>
</reference>